<dbReference type="Proteomes" id="UP001246473">
    <property type="component" value="Unassembled WGS sequence"/>
</dbReference>
<proteinExistence type="predicted"/>
<comment type="caution">
    <text evidence="1">The sequence shown here is derived from an EMBL/GenBank/DDBJ whole genome shotgun (WGS) entry which is preliminary data.</text>
</comment>
<evidence type="ECO:0000313" key="2">
    <source>
        <dbReference type="Proteomes" id="UP001246473"/>
    </source>
</evidence>
<organism evidence="1 2">
    <name type="scientific">Paraburkholderia fungorum</name>
    <dbReference type="NCBI Taxonomy" id="134537"/>
    <lineage>
        <taxon>Bacteria</taxon>
        <taxon>Pseudomonadati</taxon>
        <taxon>Pseudomonadota</taxon>
        <taxon>Betaproteobacteria</taxon>
        <taxon>Burkholderiales</taxon>
        <taxon>Burkholderiaceae</taxon>
        <taxon>Paraburkholderia</taxon>
    </lineage>
</organism>
<dbReference type="RefSeq" id="WP_153135530.1">
    <property type="nucleotide sequence ID" value="NZ_CAKZHR010000077.1"/>
</dbReference>
<evidence type="ECO:0000313" key="1">
    <source>
        <dbReference type="EMBL" id="MDT8841409.1"/>
    </source>
</evidence>
<name>A0AAP5UYT2_9BURK</name>
<gene>
    <name evidence="1" type="ORF">ParKJ_28710</name>
</gene>
<dbReference type="AlphaFoldDB" id="A0AAP5UYT2"/>
<sequence>MTDSLLKAASGRLVRLLPCNSIVPAPKKAHYIDSVKLGIAPARVVSIILAIEGYTCAPQQT</sequence>
<dbReference type="EMBL" id="JANSLM010000012">
    <property type="protein sequence ID" value="MDT8841409.1"/>
    <property type="molecule type" value="Genomic_DNA"/>
</dbReference>
<accession>A0AAP5UYT2</accession>
<protein>
    <submittedName>
        <fullName evidence="1">Uncharacterized protein</fullName>
    </submittedName>
</protein>
<reference evidence="1" key="1">
    <citation type="submission" date="2022-08" db="EMBL/GenBank/DDBJ databases">
        <authorList>
            <person name="Kim S.-J."/>
        </authorList>
    </citation>
    <scope>NUCLEOTIDE SEQUENCE</scope>
    <source>
        <strain evidence="1">KJ</strain>
    </source>
</reference>